<comment type="subcellular location">
    <subcellularLocation>
        <location evidence="1">Membrane</location>
        <topology evidence="1">Single-pass membrane protein</topology>
    </subcellularLocation>
</comment>
<keyword evidence="11" id="KW-0393">Immunoglobulin domain</keyword>
<dbReference type="InterPro" id="IPR003599">
    <property type="entry name" value="Ig_sub"/>
</dbReference>
<dbReference type="EnsemblMetazoa" id="XM_024227267.1">
    <property type="protein sequence ID" value="XP_024083035.1"/>
    <property type="gene ID" value="LOC106667137"/>
</dbReference>
<evidence type="ECO:0000259" key="16">
    <source>
        <dbReference type="PROSITE" id="PS50835"/>
    </source>
</evidence>
<reference evidence="17" key="1">
    <citation type="submission" date="2022-01" db="UniProtKB">
        <authorList>
            <consortium name="EnsemblMetazoa"/>
        </authorList>
    </citation>
    <scope>IDENTIFICATION</scope>
</reference>
<keyword evidence="7 14" id="KW-1133">Transmembrane helix</keyword>
<feature type="region of interest" description="Disordered" evidence="13">
    <location>
        <begin position="543"/>
        <end position="565"/>
    </location>
</feature>
<evidence type="ECO:0000256" key="4">
    <source>
        <dbReference type="ARBA" id="ARBA00022729"/>
    </source>
</evidence>
<dbReference type="InterPro" id="IPR000483">
    <property type="entry name" value="Cys-rich_flank_reg_C"/>
</dbReference>
<dbReference type="SMART" id="SM00408">
    <property type="entry name" value="IGc2"/>
    <property type="match status" value="1"/>
</dbReference>
<dbReference type="PROSITE" id="PS50835">
    <property type="entry name" value="IG_LIKE"/>
    <property type="match status" value="1"/>
</dbReference>
<dbReference type="InterPro" id="IPR003598">
    <property type="entry name" value="Ig_sub2"/>
</dbReference>
<name>A0A8I6SKN8_CIMLE</name>
<dbReference type="Pfam" id="PF07679">
    <property type="entry name" value="I-set"/>
    <property type="match status" value="1"/>
</dbReference>
<evidence type="ECO:0000256" key="13">
    <source>
        <dbReference type="SAM" id="MobiDB-lite"/>
    </source>
</evidence>
<organism evidence="17 18">
    <name type="scientific">Cimex lectularius</name>
    <name type="common">Bed bug</name>
    <name type="synonym">Acanthia lectularia</name>
    <dbReference type="NCBI Taxonomy" id="79782"/>
    <lineage>
        <taxon>Eukaryota</taxon>
        <taxon>Metazoa</taxon>
        <taxon>Ecdysozoa</taxon>
        <taxon>Arthropoda</taxon>
        <taxon>Hexapoda</taxon>
        <taxon>Insecta</taxon>
        <taxon>Pterygota</taxon>
        <taxon>Neoptera</taxon>
        <taxon>Paraneoptera</taxon>
        <taxon>Hemiptera</taxon>
        <taxon>Heteroptera</taxon>
        <taxon>Panheteroptera</taxon>
        <taxon>Cimicomorpha</taxon>
        <taxon>Cimicidae</taxon>
        <taxon>Cimex</taxon>
    </lineage>
</organism>
<dbReference type="OMA" id="RENIPCG"/>
<keyword evidence="2" id="KW-0433">Leucine-rich repeat</keyword>
<evidence type="ECO:0000256" key="8">
    <source>
        <dbReference type="ARBA" id="ARBA00023136"/>
    </source>
</evidence>
<accession>A0A8I6SKN8</accession>
<dbReference type="RefSeq" id="XP_024083035.1">
    <property type="nucleotide sequence ID" value="XM_024227267.1"/>
</dbReference>
<evidence type="ECO:0000256" key="15">
    <source>
        <dbReference type="SAM" id="SignalP"/>
    </source>
</evidence>
<keyword evidence="10" id="KW-0325">Glycoprotein</keyword>
<protein>
    <recommendedName>
        <fullName evidence="16">Ig-like domain-containing protein</fullName>
    </recommendedName>
</protein>
<dbReference type="PANTHER" id="PTHR24366">
    <property type="entry name" value="IG(IMMUNOGLOBULIN) AND LRR(LEUCINE RICH REPEAT) DOMAINS"/>
    <property type="match status" value="1"/>
</dbReference>
<keyword evidence="5" id="KW-0677">Repeat</keyword>
<dbReference type="InterPro" id="IPR013098">
    <property type="entry name" value="Ig_I-set"/>
</dbReference>
<sequence length="706" mass="78419">MLVEILVILVVLPRIPGDCPPQCECKWKNGKESVICVNGNLTRIPGQLEAGTQLLDLTGNILISIAKDAFKNAGLLNLQKIYIAKCRIRTMDKYAFRKIINLVELDLSYNSLNTVPSHIFDSISKLRELKLNGNPIQKIGNDAFSSVPLVKLEISDCKLASLDPNAFAGLENSLEWLKVDRNRLKEIQPTTLTSLLSLHGLELSSNPWNCSCVLRPLRQWMLNNNIPTSVPPLCKYPSRIESKSWDKLSVDEFACSPDISPVRPSVKTEEGTNVSLSCTVTGNPLPSVKWVWKNKPLDNSSAHANNKKVYTLRLVNKKSTLIVHSTESSDAGVYFCVATNKAGRVEGNVTLSVTKKIPETKISGKMLFGCSVVGFLLLVATCLLLCLLGQPRKESRATKAESYEKIEMDKKGDCINDISVSNKIHPTMGEYRSIPTFEQGEGDDENGSPNSNHSDAPRPANRQTTRELSASKLYCQLGGVQPHILRKEVLPTASLYTTAISEERNYPDLVTYPPTSNTAQCSATLPRSKIWYPMVSSSQSPLLAGSRCGSSAGESSGSNRRFSAESRSSSNYRFEKLPGKSCERSVSSLNLCIEPEISCSQTRQKSWHHPSLPTSPVRYHMAHKYDSNADTSETPILNLLGSAVYDYHAAQLERFLEEYRSLQDELNRMKETCEGLKEKSIEKPALSDFSSYRYTSNSIYNDLFRN</sequence>
<feature type="coiled-coil region" evidence="12">
    <location>
        <begin position="649"/>
        <end position="679"/>
    </location>
</feature>
<dbReference type="Pfam" id="PF13855">
    <property type="entry name" value="LRR_8"/>
    <property type="match status" value="2"/>
</dbReference>
<dbReference type="FunFam" id="3.80.10.10:FF:000082">
    <property type="entry name" value="Leucine-rich repeat-containing 24"/>
    <property type="match status" value="1"/>
</dbReference>
<evidence type="ECO:0000313" key="18">
    <source>
        <dbReference type="Proteomes" id="UP000494040"/>
    </source>
</evidence>
<evidence type="ECO:0000256" key="10">
    <source>
        <dbReference type="ARBA" id="ARBA00023180"/>
    </source>
</evidence>
<feature type="region of interest" description="Disordered" evidence="13">
    <location>
        <begin position="434"/>
        <end position="465"/>
    </location>
</feature>
<dbReference type="Proteomes" id="UP000494040">
    <property type="component" value="Unassembled WGS sequence"/>
</dbReference>
<keyword evidence="12" id="KW-0175">Coiled coil</keyword>
<dbReference type="InterPro" id="IPR013783">
    <property type="entry name" value="Ig-like_fold"/>
</dbReference>
<dbReference type="OrthoDB" id="643377at2759"/>
<dbReference type="GO" id="GO:0071944">
    <property type="term" value="C:cell periphery"/>
    <property type="evidence" value="ECO:0007669"/>
    <property type="project" value="UniProtKB-ARBA"/>
</dbReference>
<keyword evidence="6" id="KW-0130">Cell adhesion</keyword>
<keyword evidence="18" id="KW-1185">Reference proteome</keyword>
<evidence type="ECO:0000256" key="12">
    <source>
        <dbReference type="SAM" id="Coils"/>
    </source>
</evidence>
<dbReference type="RefSeq" id="XP_024083034.1">
    <property type="nucleotide sequence ID" value="XM_024227266.1"/>
</dbReference>
<dbReference type="PROSITE" id="PS51450">
    <property type="entry name" value="LRR"/>
    <property type="match status" value="1"/>
</dbReference>
<dbReference type="InterPro" id="IPR007110">
    <property type="entry name" value="Ig-like_dom"/>
</dbReference>
<dbReference type="GeneID" id="106667137"/>
<feature type="chain" id="PRO_5035103506" description="Ig-like domain-containing protein" evidence="15">
    <location>
        <begin position="18"/>
        <end position="706"/>
    </location>
</feature>
<dbReference type="GO" id="GO:0016020">
    <property type="term" value="C:membrane"/>
    <property type="evidence" value="ECO:0007669"/>
    <property type="project" value="UniProtKB-SubCell"/>
</dbReference>
<dbReference type="GO" id="GO:0048812">
    <property type="term" value="P:neuron projection morphogenesis"/>
    <property type="evidence" value="ECO:0007669"/>
    <property type="project" value="UniProtKB-ARBA"/>
</dbReference>
<dbReference type="Gene3D" id="3.80.10.10">
    <property type="entry name" value="Ribonuclease Inhibitor"/>
    <property type="match status" value="2"/>
</dbReference>
<dbReference type="SUPFAM" id="SSF52058">
    <property type="entry name" value="L domain-like"/>
    <property type="match status" value="1"/>
</dbReference>
<dbReference type="InterPro" id="IPR032675">
    <property type="entry name" value="LRR_dom_sf"/>
</dbReference>
<feature type="transmembrane region" description="Helical" evidence="14">
    <location>
        <begin position="366"/>
        <end position="389"/>
    </location>
</feature>
<evidence type="ECO:0000256" key="11">
    <source>
        <dbReference type="ARBA" id="ARBA00023319"/>
    </source>
</evidence>
<evidence type="ECO:0000256" key="14">
    <source>
        <dbReference type="SAM" id="Phobius"/>
    </source>
</evidence>
<evidence type="ECO:0000256" key="9">
    <source>
        <dbReference type="ARBA" id="ARBA00023157"/>
    </source>
</evidence>
<dbReference type="CDD" id="cd00096">
    <property type="entry name" value="Ig"/>
    <property type="match status" value="1"/>
</dbReference>
<keyword evidence="8 14" id="KW-0472">Membrane</keyword>
<keyword evidence="4 15" id="KW-0732">Signal</keyword>
<dbReference type="EnsemblMetazoa" id="XM_024227266.1">
    <property type="protein sequence ID" value="XP_024083034.1"/>
    <property type="gene ID" value="LOC106667137"/>
</dbReference>
<dbReference type="FunFam" id="2.60.40.10:FF:000017">
    <property type="entry name" value="Down syndrome cell adhesion molecule b"/>
    <property type="match status" value="1"/>
</dbReference>
<dbReference type="SMART" id="SM00369">
    <property type="entry name" value="LRR_TYP"/>
    <property type="match status" value="5"/>
</dbReference>
<keyword evidence="9" id="KW-1015">Disulfide bond</keyword>
<feature type="compositionally biased region" description="Polar residues" evidence="13">
    <location>
        <begin position="548"/>
        <end position="565"/>
    </location>
</feature>
<dbReference type="InterPro" id="IPR036179">
    <property type="entry name" value="Ig-like_dom_sf"/>
</dbReference>
<evidence type="ECO:0000256" key="3">
    <source>
        <dbReference type="ARBA" id="ARBA00022692"/>
    </source>
</evidence>
<evidence type="ECO:0000256" key="6">
    <source>
        <dbReference type="ARBA" id="ARBA00022889"/>
    </source>
</evidence>
<dbReference type="AlphaFoldDB" id="A0A8I6SKN8"/>
<evidence type="ECO:0000313" key="17">
    <source>
        <dbReference type="EnsemblMetazoa" id="XP_024083034.1"/>
    </source>
</evidence>
<dbReference type="SMART" id="SM00082">
    <property type="entry name" value="LRRCT"/>
    <property type="match status" value="1"/>
</dbReference>
<dbReference type="InterPro" id="IPR001611">
    <property type="entry name" value="Leu-rich_rpt"/>
</dbReference>
<dbReference type="Gene3D" id="2.60.40.10">
    <property type="entry name" value="Immunoglobulins"/>
    <property type="match status" value="1"/>
</dbReference>
<evidence type="ECO:0000256" key="7">
    <source>
        <dbReference type="ARBA" id="ARBA00022989"/>
    </source>
</evidence>
<dbReference type="SMART" id="SM00409">
    <property type="entry name" value="IG"/>
    <property type="match status" value="1"/>
</dbReference>
<proteinExistence type="predicted"/>
<dbReference type="SUPFAM" id="SSF48726">
    <property type="entry name" value="Immunoglobulin"/>
    <property type="match status" value="1"/>
</dbReference>
<evidence type="ECO:0000256" key="5">
    <source>
        <dbReference type="ARBA" id="ARBA00022737"/>
    </source>
</evidence>
<evidence type="ECO:0000256" key="1">
    <source>
        <dbReference type="ARBA" id="ARBA00004167"/>
    </source>
</evidence>
<feature type="domain" description="Ig-like" evidence="16">
    <location>
        <begin position="257"/>
        <end position="352"/>
    </location>
</feature>
<dbReference type="InterPro" id="IPR003591">
    <property type="entry name" value="Leu-rich_rpt_typical-subtyp"/>
</dbReference>
<feature type="signal peptide" evidence="15">
    <location>
        <begin position="1"/>
        <end position="17"/>
    </location>
</feature>
<keyword evidence="3 14" id="KW-0812">Transmembrane</keyword>
<dbReference type="PANTHER" id="PTHR24366:SF140">
    <property type="entry name" value="IP22191P"/>
    <property type="match status" value="1"/>
</dbReference>
<dbReference type="GO" id="GO:0007155">
    <property type="term" value="P:cell adhesion"/>
    <property type="evidence" value="ECO:0007669"/>
    <property type="project" value="UniProtKB-KW"/>
</dbReference>
<evidence type="ECO:0000256" key="2">
    <source>
        <dbReference type="ARBA" id="ARBA00022614"/>
    </source>
</evidence>